<accession>A0A5J6V4J8</accession>
<evidence type="ECO:0000256" key="6">
    <source>
        <dbReference type="SAM" id="Phobius"/>
    </source>
</evidence>
<evidence type="ECO:0000313" key="8">
    <source>
        <dbReference type="Proteomes" id="UP000326546"/>
    </source>
</evidence>
<evidence type="ECO:0000256" key="4">
    <source>
        <dbReference type="ARBA" id="ARBA00022989"/>
    </source>
</evidence>
<dbReference type="RefSeq" id="WP_158061255.1">
    <property type="nucleotide sequence ID" value="NZ_CP044427.1"/>
</dbReference>
<reference evidence="7 8" key="1">
    <citation type="submission" date="2019-09" db="EMBL/GenBank/DDBJ databases">
        <title>Serinicoccus pratensis sp. nov., isolated from meadow soil.</title>
        <authorList>
            <person name="Zhang W."/>
        </authorList>
    </citation>
    <scope>NUCLEOTIDE SEQUENCE [LARGE SCALE GENOMIC DNA]</scope>
    <source>
        <strain evidence="7 8">W204</strain>
    </source>
</reference>
<dbReference type="GO" id="GO:0015171">
    <property type="term" value="F:amino acid transmembrane transporter activity"/>
    <property type="evidence" value="ECO:0007669"/>
    <property type="project" value="TreeGrafter"/>
</dbReference>
<dbReference type="OrthoDB" id="5638726at2"/>
<feature type="transmembrane region" description="Helical" evidence="6">
    <location>
        <begin position="180"/>
        <end position="201"/>
    </location>
</feature>
<keyword evidence="2" id="KW-1003">Cell membrane</keyword>
<evidence type="ECO:0000256" key="3">
    <source>
        <dbReference type="ARBA" id="ARBA00022692"/>
    </source>
</evidence>
<name>A0A5J6V4J8_9MICO</name>
<feature type="transmembrane region" description="Helical" evidence="6">
    <location>
        <begin position="147"/>
        <end position="168"/>
    </location>
</feature>
<dbReference type="KEGG" id="serw:FY030_09300"/>
<organism evidence="7 8">
    <name type="scientific">Ornithinimicrobium pratense</name>
    <dbReference type="NCBI Taxonomy" id="2593973"/>
    <lineage>
        <taxon>Bacteria</taxon>
        <taxon>Bacillati</taxon>
        <taxon>Actinomycetota</taxon>
        <taxon>Actinomycetes</taxon>
        <taxon>Micrococcales</taxon>
        <taxon>Ornithinimicrobiaceae</taxon>
        <taxon>Ornithinimicrobium</taxon>
    </lineage>
</organism>
<dbReference type="PANTHER" id="PTHR30086:SF20">
    <property type="entry name" value="ARGININE EXPORTER PROTEIN ARGO-RELATED"/>
    <property type="match status" value="1"/>
</dbReference>
<feature type="transmembrane region" description="Helical" evidence="6">
    <location>
        <begin position="73"/>
        <end position="94"/>
    </location>
</feature>
<feature type="transmembrane region" description="Helical" evidence="6">
    <location>
        <begin position="41"/>
        <end position="67"/>
    </location>
</feature>
<keyword evidence="8" id="KW-1185">Reference proteome</keyword>
<dbReference type="EMBL" id="CP044427">
    <property type="protein sequence ID" value="QFG68869.1"/>
    <property type="molecule type" value="Genomic_DNA"/>
</dbReference>
<comment type="subcellular location">
    <subcellularLocation>
        <location evidence="1">Cell membrane</location>
        <topology evidence="1">Multi-pass membrane protein</topology>
    </subcellularLocation>
</comment>
<dbReference type="InterPro" id="IPR001123">
    <property type="entry name" value="LeuE-type"/>
</dbReference>
<dbReference type="Proteomes" id="UP000326546">
    <property type="component" value="Chromosome"/>
</dbReference>
<feature type="transmembrane region" description="Helical" evidence="6">
    <location>
        <begin position="6"/>
        <end position="29"/>
    </location>
</feature>
<protein>
    <submittedName>
        <fullName evidence="7">Amino acid transporter</fullName>
    </submittedName>
</protein>
<keyword evidence="3 6" id="KW-0812">Transmembrane</keyword>
<dbReference type="AlphaFoldDB" id="A0A5J6V4J8"/>
<evidence type="ECO:0000256" key="2">
    <source>
        <dbReference type="ARBA" id="ARBA00022475"/>
    </source>
</evidence>
<keyword evidence="4 6" id="KW-1133">Transmembrane helix</keyword>
<dbReference type="Pfam" id="PF01810">
    <property type="entry name" value="LysE"/>
    <property type="match status" value="1"/>
</dbReference>
<dbReference type="PANTHER" id="PTHR30086">
    <property type="entry name" value="ARGININE EXPORTER PROTEIN ARGO"/>
    <property type="match status" value="1"/>
</dbReference>
<proteinExistence type="predicted"/>
<keyword evidence="5 6" id="KW-0472">Membrane</keyword>
<gene>
    <name evidence="7" type="ORF">FY030_09300</name>
</gene>
<sequence length="203" mass="21243">MTSLGVLLTGFLTGLGLIVAIGAQNAYLLRQGLRRAPVAPLVLLCTVADAALAFLAVLGIGAIVAAWPPFLDVARWGGGLFVIGYGLHAAWRALRPTEALNAKGGGVGSVRRSMATMAALTFLNPHVYLDMTLVGSIANTHGSDGRWWFYAGMVTASALWFSSLGFGAGRLASFFARPRAWQLLDAGIAVVMLTIGFSLILGP</sequence>
<evidence type="ECO:0000256" key="1">
    <source>
        <dbReference type="ARBA" id="ARBA00004651"/>
    </source>
</evidence>
<evidence type="ECO:0000256" key="5">
    <source>
        <dbReference type="ARBA" id="ARBA00023136"/>
    </source>
</evidence>
<dbReference type="GO" id="GO:0005886">
    <property type="term" value="C:plasma membrane"/>
    <property type="evidence" value="ECO:0007669"/>
    <property type="project" value="UniProtKB-SubCell"/>
</dbReference>
<evidence type="ECO:0000313" key="7">
    <source>
        <dbReference type="EMBL" id="QFG68869.1"/>
    </source>
</evidence>